<sequence length="142" mass="15931">MNQPLNSNPYQPPQSAAETLSTQIDQLAVSDTWKKRFHLIEKAGGIKLPRLKELSFRERMSVNFNVWAFLFGPIYLLIKGMWKFALAWLGVALLVGILLGVIESLFQINTGNAAGVGVAAGLSMLANRNYYKKMVQGRLDWF</sequence>
<dbReference type="KEGG" id="ptes:JQU52_01595"/>
<name>A0A892ZKR7_9NEIS</name>
<dbReference type="Proteomes" id="UP000653156">
    <property type="component" value="Chromosome"/>
</dbReference>
<evidence type="ECO:0000313" key="3">
    <source>
        <dbReference type="Proteomes" id="UP000653156"/>
    </source>
</evidence>
<feature type="transmembrane region" description="Helical" evidence="1">
    <location>
        <begin position="85"/>
        <end position="102"/>
    </location>
</feature>
<dbReference type="RefSeq" id="WP_230339446.1">
    <property type="nucleotide sequence ID" value="NZ_CP069798.1"/>
</dbReference>
<feature type="transmembrane region" description="Helical" evidence="1">
    <location>
        <begin position="60"/>
        <end position="78"/>
    </location>
</feature>
<proteinExistence type="predicted"/>
<keyword evidence="1" id="KW-0812">Transmembrane</keyword>
<dbReference type="Pfam" id="PF10947">
    <property type="entry name" value="DUF2628"/>
    <property type="match status" value="1"/>
</dbReference>
<dbReference type="AlphaFoldDB" id="A0A892ZKR7"/>
<organism evidence="2 3">
    <name type="scientific">Paralysiella testudinis</name>
    <dbReference type="NCBI Taxonomy" id="2809020"/>
    <lineage>
        <taxon>Bacteria</taxon>
        <taxon>Pseudomonadati</taxon>
        <taxon>Pseudomonadota</taxon>
        <taxon>Betaproteobacteria</taxon>
        <taxon>Neisseriales</taxon>
        <taxon>Neisseriaceae</taxon>
        <taxon>Paralysiella</taxon>
    </lineage>
</organism>
<evidence type="ECO:0000313" key="2">
    <source>
        <dbReference type="EMBL" id="QRQ82154.1"/>
    </source>
</evidence>
<evidence type="ECO:0000256" key="1">
    <source>
        <dbReference type="SAM" id="Phobius"/>
    </source>
</evidence>
<gene>
    <name evidence="2" type="ORF">JQU52_01595</name>
</gene>
<dbReference type="EMBL" id="CP069798">
    <property type="protein sequence ID" value="QRQ82154.1"/>
    <property type="molecule type" value="Genomic_DNA"/>
</dbReference>
<keyword evidence="1" id="KW-1133">Transmembrane helix</keyword>
<keyword evidence="3" id="KW-1185">Reference proteome</keyword>
<protein>
    <submittedName>
        <fullName evidence="2">DUF2628 domain-containing protein</fullName>
    </submittedName>
</protein>
<keyword evidence="1" id="KW-0472">Membrane</keyword>
<reference evidence="2" key="1">
    <citation type="submission" date="2021-02" db="EMBL/GenBank/DDBJ databases">
        <title>Neisseriaceae sp. 26B isolated from the cloaca of a Common Toad-headed Turtle (Mesoclemmys nasuta).</title>
        <authorList>
            <person name="Spergser J."/>
            <person name="Busse H.-J."/>
        </authorList>
    </citation>
    <scope>NUCLEOTIDE SEQUENCE</scope>
    <source>
        <strain evidence="2">26B</strain>
    </source>
</reference>
<dbReference type="InterPro" id="IPR024399">
    <property type="entry name" value="DUF2628"/>
</dbReference>
<accession>A0A892ZKR7</accession>